<evidence type="ECO:0000256" key="10">
    <source>
        <dbReference type="ARBA" id="ARBA00022840"/>
    </source>
</evidence>
<evidence type="ECO:0000256" key="8">
    <source>
        <dbReference type="ARBA" id="ARBA00022741"/>
    </source>
</evidence>
<dbReference type="PANTHER" id="PTHR21087">
    <property type="entry name" value="SHIKIMATE KINASE"/>
    <property type="match status" value="1"/>
</dbReference>
<comment type="pathway">
    <text evidence="3">Metabolic intermediate biosynthesis; chorismate biosynthesis; chorismate from D-erythrose 4-phosphate and phosphoenolpyruvate: step 5/7.</text>
</comment>
<sequence length="291" mass="32279">MEANFGHLQHLSIRIDFGTVVRKPSGSVRFLQPISDRQKLPGLVSAFQQPLRLSNRCRTVSVETSCYRENISGSVRFWSFSVNKSQEVRPLLNGRCIYLVGMMGSGKTTIGKILARELGYTFSDSDTLVEQDVGGTSVADIFKLHGEVFFRDKETEVLKKLSLMHGFVISTGGGIVVRPINWKYMRNGISIWLDVPLEALAKRIAAVGTDSRPLLHHESGNAYMKAFRRLSVLLEERGDAYANANAKVCLGSLADKLGLSDVCNLTPADIAIEALVQIRHFLEQKDDYATT</sequence>
<dbReference type="Proteomes" id="UP000321947">
    <property type="component" value="Unassembled WGS sequence"/>
</dbReference>
<dbReference type="GO" id="GO:0008652">
    <property type="term" value="P:amino acid biosynthetic process"/>
    <property type="evidence" value="ECO:0007669"/>
    <property type="project" value="UniProtKB-KW"/>
</dbReference>
<dbReference type="InterPro" id="IPR023000">
    <property type="entry name" value="Shikimate_kinase_CS"/>
</dbReference>
<evidence type="ECO:0000256" key="6">
    <source>
        <dbReference type="ARBA" id="ARBA00022605"/>
    </source>
</evidence>
<dbReference type="PRINTS" id="PR01100">
    <property type="entry name" value="SHIKIMTKNASE"/>
</dbReference>
<gene>
    <name evidence="13" type="ORF">E5676_scaffold255G005540</name>
</gene>
<comment type="function">
    <text evidence="1">Catalyzes the specific phosphorylation of the 3-hydroxyl group of shikimic acid using ATP as a cosubstrate.</text>
</comment>
<dbReference type="AlphaFoldDB" id="A0A5D3CP68"/>
<evidence type="ECO:0000313" key="14">
    <source>
        <dbReference type="Proteomes" id="UP000321947"/>
    </source>
</evidence>
<keyword evidence="8" id="KW-0547">Nucleotide-binding</keyword>
<dbReference type="PANTHER" id="PTHR21087:SF16">
    <property type="entry name" value="SHIKIMATE KINASE 1, CHLOROPLASTIC"/>
    <property type="match status" value="1"/>
</dbReference>
<evidence type="ECO:0000256" key="9">
    <source>
        <dbReference type="ARBA" id="ARBA00022777"/>
    </source>
</evidence>
<dbReference type="InterPro" id="IPR000623">
    <property type="entry name" value="Shikimate_kinase/TSH1"/>
</dbReference>
<dbReference type="CDD" id="cd00464">
    <property type="entry name" value="SK"/>
    <property type="match status" value="1"/>
</dbReference>
<organism evidence="13 14">
    <name type="scientific">Cucumis melo var. makuwa</name>
    <name type="common">Oriental melon</name>
    <dbReference type="NCBI Taxonomy" id="1194695"/>
    <lineage>
        <taxon>Eukaryota</taxon>
        <taxon>Viridiplantae</taxon>
        <taxon>Streptophyta</taxon>
        <taxon>Embryophyta</taxon>
        <taxon>Tracheophyta</taxon>
        <taxon>Spermatophyta</taxon>
        <taxon>Magnoliopsida</taxon>
        <taxon>eudicotyledons</taxon>
        <taxon>Gunneridae</taxon>
        <taxon>Pentapetalae</taxon>
        <taxon>rosids</taxon>
        <taxon>fabids</taxon>
        <taxon>Cucurbitales</taxon>
        <taxon>Cucurbitaceae</taxon>
        <taxon>Benincaseae</taxon>
        <taxon>Cucumis</taxon>
    </lineage>
</organism>
<comment type="caution">
    <text evidence="13">The sequence shown here is derived from an EMBL/GenBank/DDBJ whole genome shotgun (WGS) entry which is preliminary data.</text>
</comment>
<dbReference type="Pfam" id="PF01202">
    <property type="entry name" value="SKI"/>
    <property type="match status" value="1"/>
</dbReference>
<dbReference type="GO" id="GO:0009073">
    <property type="term" value="P:aromatic amino acid family biosynthetic process"/>
    <property type="evidence" value="ECO:0007669"/>
    <property type="project" value="UniProtKB-KW"/>
</dbReference>
<dbReference type="PROSITE" id="PS01128">
    <property type="entry name" value="SHIKIMATE_KINASE"/>
    <property type="match status" value="1"/>
</dbReference>
<reference evidence="13 14" key="1">
    <citation type="submission" date="2019-08" db="EMBL/GenBank/DDBJ databases">
        <title>Draft genome sequences of two oriental melons (Cucumis melo L. var makuwa).</title>
        <authorList>
            <person name="Kwon S.-Y."/>
        </authorList>
    </citation>
    <scope>NUCLEOTIDE SEQUENCE [LARGE SCALE GENOMIC DNA]</scope>
    <source>
        <strain evidence="14">cv. Chang Bougi</strain>
        <tissue evidence="13">Leaf</tissue>
    </source>
</reference>
<evidence type="ECO:0000256" key="7">
    <source>
        <dbReference type="ARBA" id="ARBA00022679"/>
    </source>
</evidence>
<proteinExistence type="inferred from homology"/>
<keyword evidence="6" id="KW-0028">Amino-acid biosynthesis</keyword>
<keyword evidence="7" id="KW-0808">Transferase</keyword>
<evidence type="ECO:0000256" key="4">
    <source>
        <dbReference type="ARBA" id="ARBA00006997"/>
    </source>
</evidence>
<dbReference type="InterPro" id="IPR027417">
    <property type="entry name" value="P-loop_NTPase"/>
</dbReference>
<keyword evidence="11" id="KW-0057">Aromatic amino acid biosynthesis</keyword>
<comment type="similarity">
    <text evidence="4">Belongs to the shikimate kinase family.</text>
</comment>
<dbReference type="GO" id="GO:0004765">
    <property type="term" value="F:shikimate kinase activity"/>
    <property type="evidence" value="ECO:0007669"/>
    <property type="project" value="UniProtKB-EC"/>
</dbReference>
<dbReference type="GO" id="GO:0009423">
    <property type="term" value="P:chorismate biosynthetic process"/>
    <property type="evidence" value="ECO:0007669"/>
    <property type="project" value="UniProtKB-UniPathway"/>
</dbReference>
<comment type="subcellular location">
    <subcellularLocation>
        <location evidence="2">Plastid</location>
        <location evidence="2">Chloroplast</location>
    </subcellularLocation>
</comment>
<dbReference type="EC" id="2.7.1.71" evidence="5"/>
<dbReference type="HAMAP" id="MF_00109">
    <property type="entry name" value="Shikimate_kinase"/>
    <property type="match status" value="1"/>
</dbReference>
<keyword evidence="9 13" id="KW-0418">Kinase</keyword>
<dbReference type="EMBL" id="SSTD01010113">
    <property type="protein sequence ID" value="TYK12958.1"/>
    <property type="molecule type" value="Genomic_DNA"/>
</dbReference>
<evidence type="ECO:0000256" key="11">
    <source>
        <dbReference type="ARBA" id="ARBA00023141"/>
    </source>
</evidence>
<comment type="catalytic activity">
    <reaction evidence="12">
        <text>shikimate + ATP = 3-phosphoshikimate + ADP + H(+)</text>
        <dbReference type="Rhea" id="RHEA:13121"/>
        <dbReference type="ChEBI" id="CHEBI:15378"/>
        <dbReference type="ChEBI" id="CHEBI:30616"/>
        <dbReference type="ChEBI" id="CHEBI:36208"/>
        <dbReference type="ChEBI" id="CHEBI:145989"/>
        <dbReference type="ChEBI" id="CHEBI:456216"/>
        <dbReference type="EC" id="2.7.1.71"/>
    </reaction>
</comment>
<dbReference type="FunFam" id="3.40.50.300:FF:001033">
    <property type="entry name" value="Shikimate kinase 2, chloroplastic"/>
    <property type="match status" value="1"/>
</dbReference>
<dbReference type="GO" id="GO:0005829">
    <property type="term" value="C:cytosol"/>
    <property type="evidence" value="ECO:0007669"/>
    <property type="project" value="TreeGrafter"/>
</dbReference>
<dbReference type="GO" id="GO:0005524">
    <property type="term" value="F:ATP binding"/>
    <property type="evidence" value="ECO:0007669"/>
    <property type="project" value="UniProtKB-KW"/>
</dbReference>
<evidence type="ECO:0000313" key="13">
    <source>
        <dbReference type="EMBL" id="TYK12958.1"/>
    </source>
</evidence>
<dbReference type="UniPathway" id="UPA00053">
    <property type="reaction ID" value="UER00088"/>
</dbReference>
<dbReference type="InterPro" id="IPR031322">
    <property type="entry name" value="Shikimate/glucono_kinase"/>
</dbReference>
<evidence type="ECO:0000256" key="3">
    <source>
        <dbReference type="ARBA" id="ARBA00004842"/>
    </source>
</evidence>
<dbReference type="Gene3D" id="3.40.50.300">
    <property type="entry name" value="P-loop containing nucleotide triphosphate hydrolases"/>
    <property type="match status" value="1"/>
</dbReference>
<evidence type="ECO:0000256" key="12">
    <source>
        <dbReference type="ARBA" id="ARBA00048567"/>
    </source>
</evidence>
<dbReference type="GO" id="GO:0009507">
    <property type="term" value="C:chloroplast"/>
    <property type="evidence" value="ECO:0007669"/>
    <property type="project" value="UniProtKB-SubCell"/>
</dbReference>
<evidence type="ECO:0000256" key="1">
    <source>
        <dbReference type="ARBA" id="ARBA00002641"/>
    </source>
</evidence>
<dbReference type="SUPFAM" id="SSF52540">
    <property type="entry name" value="P-loop containing nucleoside triphosphate hydrolases"/>
    <property type="match status" value="1"/>
</dbReference>
<evidence type="ECO:0000256" key="5">
    <source>
        <dbReference type="ARBA" id="ARBA00012154"/>
    </source>
</evidence>
<keyword evidence="10" id="KW-0067">ATP-binding</keyword>
<evidence type="ECO:0000256" key="2">
    <source>
        <dbReference type="ARBA" id="ARBA00004229"/>
    </source>
</evidence>
<name>A0A5D3CP68_CUCMM</name>
<accession>A0A5D3CP68</accession>
<protein>
    <recommendedName>
        <fullName evidence="5">shikimate kinase</fullName>
        <ecNumber evidence="5">2.7.1.71</ecNumber>
    </recommendedName>
</protein>